<reference evidence="3" key="1">
    <citation type="submission" date="2022-02" db="EMBL/GenBank/DDBJ databases">
        <title>Halalkalibacter sp. nov. isolated from Lonar Lake, India.</title>
        <authorList>
            <person name="Joshi A."/>
            <person name="Thite S."/>
            <person name="Lodha T."/>
        </authorList>
    </citation>
    <scope>NUCLEOTIDE SEQUENCE</scope>
    <source>
        <strain evidence="3">MEB205</strain>
    </source>
</reference>
<proteinExistence type="inferred from homology"/>
<dbReference type="InterPro" id="IPR036291">
    <property type="entry name" value="NAD(P)-bd_dom_sf"/>
</dbReference>
<organism evidence="3 4">
    <name type="scientific">Halalkalibacter alkaliphilus</name>
    <dbReference type="NCBI Taxonomy" id="2917993"/>
    <lineage>
        <taxon>Bacteria</taxon>
        <taxon>Bacillati</taxon>
        <taxon>Bacillota</taxon>
        <taxon>Bacilli</taxon>
        <taxon>Bacillales</taxon>
        <taxon>Bacillaceae</taxon>
        <taxon>Halalkalibacter</taxon>
    </lineage>
</organism>
<feature type="domain" description="NAD-dependent epimerase/dehydratase" evidence="2">
    <location>
        <begin position="3"/>
        <end position="242"/>
    </location>
</feature>
<accession>A0A9X2CSU0</accession>
<name>A0A9X2CSU0_9BACI</name>
<evidence type="ECO:0000313" key="4">
    <source>
        <dbReference type="Proteomes" id="UP001139150"/>
    </source>
</evidence>
<dbReference type="SUPFAM" id="SSF51735">
    <property type="entry name" value="NAD(P)-binding Rossmann-fold domains"/>
    <property type="match status" value="1"/>
</dbReference>
<dbReference type="AlphaFoldDB" id="A0A9X2CSU0"/>
<comment type="similarity">
    <text evidence="1">Belongs to the NAD(P)-dependent epimerase/dehydratase family.</text>
</comment>
<sequence length="316" mass="35721">MNILVTGAAGFVGSNLVERLLEDQNVKVIGIDSFIGPTPENITRQNLKSLLNHPRFTFYEEDLLNVNWRSYLTGVDYVFHLAGMPGVRSSWGPDFQSYVTNNIDVTQRLLEASKHVPIKKFIYSSTSSVYGEKTGKVSEDAILEPMSPYGITKLTGEYLCHVYRKSFGVPTVILRYFTVYGPRQRSDMAFHRFIKNIMTDKPITIYGDGKQTRDFTFIRDCVVATASVLHAKGVIGETINIGGKERASVLDIIKELEKLLNKKATLHFVDAAIGEPKHTWADIKRAEQLLQYRPKVDLKTGLKEEIKYVKGIYFNS</sequence>
<keyword evidence="4" id="KW-1185">Reference proteome</keyword>
<dbReference type="Pfam" id="PF01370">
    <property type="entry name" value="Epimerase"/>
    <property type="match status" value="1"/>
</dbReference>
<dbReference type="InterPro" id="IPR001509">
    <property type="entry name" value="Epimerase_deHydtase"/>
</dbReference>
<dbReference type="Proteomes" id="UP001139150">
    <property type="component" value="Unassembled WGS sequence"/>
</dbReference>
<evidence type="ECO:0000313" key="3">
    <source>
        <dbReference type="EMBL" id="MCL7747422.1"/>
    </source>
</evidence>
<protein>
    <submittedName>
        <fullName evidence="3">NAD-dependent epimerase/dehydratase family protein</fullName>
    </submittedName>
</protein>
<dbReference type="Gene3D" id="3.40.50.720">
    <property type="entry name" value="NAD(P)-binding Rossmann-like Domain"/>
    <property type="match status" value="1"/>
</dbReference>
<comment type="caution">
    <text evidence="3">The sequence shown here is derived from an EMBL/GenBank/DDBJ whole genome shotgun (WGS) entry which is preliminary data.</text>
</comment>
<evidence type="ECO:0000259" key="2">
    <source>
        <dbReference type="Pfam" id="PF01370"/>
    </source>
</evidence>
<evidence type="ECO:0000256" key="1">
    <source>
        <dbReference type="ARBA" id="ARBA00007637"/>
    </source>
</evidence>
<dbReference type="EMBL" id="JAKRYL010000008">
    <property type="protein sequence ID" value="MCL7747422.1"/>
    <property type="molecule type" value="Genomic_DNA"/>
</dbReference>
<dbReference type="PANTHER" id="PTHR43000">
    <property type="entry name" value="DTDP-D-GLUCOSE 4,6-DEHYDRATASE-RELATED"/>
    <property type="match status" value="1"/>
</dbReference>
<gene>
    <name evidence="3" type="ORF">MF646_09845</name>
</gene>
<dbReference type="RefSeq" id="WP_250096325.1">
    <property type="nucleotide sequence ID" value="NZ_JAKRYL010000008.1"/>
</dbReference>